<keyword evidence="1" id="KW-0812">Transmembrane</keyword>
<dbReference type="OrthoDB" id="2453321at2"/>
<evidence type="ECO:0000256" key="1">
    <source>
        <dbReference type="SAM" id="Phobius"/>
    </source>
</evidence>
<evidence type="ECO:0008006" key="4">
    <source>
        <dbReference type="Google" id="ProtNLM"/>
    </source>
</evidence>
<organism evidence="2 3">
    <name type="scientific">Jeotgalibacillus proteolyticus</name>
    <dbReference type="NCBI Taxonomy" id="2082395"/>
    <lineage>
        <taxon>Bacteria</taxon>
        <taxon>Bacillati</taxon>
        <taxon>Bacillota</taxon>
        <taxon>Bacilli</taxon>
        <taxon>Bacillales</taxon>
        <taxon>Caryophanaceae</taxon>
        <taxon>Jeotgalibacillus</taxon>
    </lineage>
</organism>
<evidence type="ECO:0000313" key="2">
    <source>
        <dbReference type="EMBL" id="PPA68895.1"/>
    </source>
</evidence>
<keyword evidence="1" id="KW-0472">Membrane</keyword>
<feature type="transmembrane region" description="Helical" evidence="1">
    <location>
        <begin position="6"/>
        <end position="28"/>
    </location>
</feature>
<dbReference type="AlphaFoldDB" id="A0A2S5G7F8"/>
<keyword evidence="3" id="KW-1185">Reference proteome</keyword>
<feature type="transmembrane region" description="Helical" evidence="1">
    <location>
        <begin position="35"/>
        <end position="56"/>
    </location>
</feature>
<gene>
    <name evidence="2" type="ORF">C4B60_18435</name>
</gene>
<name>A0A2S5G7F8_9BACL</name>
<reference evidence="2 3" key="1">
    <citation type="submission" date="2018-02" db="EMBL/GenBank/DDBJ databases">
        <title>Jeotgalibacillus proteolyticum sp. nov. a protease producing bacterium isolated from ocean sediments of Laizhou Bay.</title>
        <authorList>
            <person name="Li Y."/>
        </authorList>
    </citation>
    <scope>NUCLEOTIDE SEQUENCE [LARGE SCALE GENOMIC DNA]</scope>
    <source>
        <strain evidence="2 3">22-7</strain>
    </source>
</reference>
<sequence length="111" mass="12373">MNESLIFIMFLLTLLVGPVLMILSIIYGRKHKMKWLWIVNSIFLLFSTAVVIFYLLQLEEIAALNAPGGTAVYVLLLMSSTISIPTALSFFTFAAAIFLNQRKKAGQTNGE</sequence>
<dbReference type="EMBL" id="PREZ01000008">
    <property type="protein sequence ID" value="PPA68895.1"/>
    <property type="molecule type" value="Genomic_DNA"/>
</dbReference>
<protein>
    <recommendedName>
        <fullName evidence="4">Transposase</fullName>
    </recommendedName>
</protein>
<dbReference type="Proteomes" id="UP000239047">
    <property type="component" value="Unassembled WGS sequence"/>
</dbReference>
<proteinExistence type="predicted"/>
<dbReference type="RefSeq" id="WP_104059511.1">
    <property type="nucleotide sequence ID" value="NZ_PREZ01000008.1"/>
</dbReference>
<feature type="transmembrane region" description="Helical" evidence="1">
    <location>
        <begin position="71"/>
        <end position="99"/>
    </location>
</feature>
<accession>A0A2S5G7F8</accession>
<evidence type="ECO:0000313" key="3">
    <source>
        <dbReference type="Proteomes" id="UP000239047"/>
    </source>
</evidence>
<comment type="caution">
    <text evidence="2">The sequence shown here is derived from an EMBL/GenBank/DDBJ whole genome shotgun (WGS) entry which is preliminary data.</text>
</comment>
<keyword evidence="1" id="KW-1133">Transmembrane helix</keyword>